<sequence length="270" mass="29593">MRMKDIIIAISLSLFVLATSFIIAIEEHAAIGTTDIRGLGKSYLYYSYNPWYEYLTSFSLNVVTAIIWDYRGFDTFYETCVLLASIVALISLFRGYVEKTGLPLKGLSDIVKTSTKLVMPLIVIYGAITALHGQLTPGGGFQGGAIVSVVTSLVIAIFSLEYVLKAGLSTRKLTLLRTLGVLCIAIIAVTPLIIAALMGVKAYVFQNMAKENSPVSMPRTLLDSSMAGSILFFNLFELIVAFSGLSTALIVLSLREDELREIFTVREHHE</sequence>
<dbReference type="EMBL" id="DRZI01000191">
    <property type="protein sequence ID" value="HHP81902.1"/>
    <property type="molecule type" value="Genomic_DNA"/>
</dbReference>
<comment type="subcellular location">
    <subcellularLocation>
        <location evidence="1">Cell membrane</location>
        <topology evidence="1">Multi-pass membrane protein</topology>
    </subcellularLocation>
</comment>
<dbReference type="GO" id="GO:0005886">
    <property type="term" value="C:plasma membrane"/>
    <property type="evidence" value="ECO:0007669"/>
    <property type="project" value="UniProtKB-SubCell"/>
</dbReference>
<keyword evidence="4 6" id="KW-1133">Transmembrane helix</keyword>
<evidence type="ECO:0000256" key="4">
    <source>
        <dbReference type="ARBA" id="ARBA00022989"/>
    </source>
</evidence>
<name>A0A7C5XKN4_9CREN</name>
<feature type="transmembrane region" description="Helical" evidence="6">
    <location>
        <begin position="176"/>
        <end position="205"/>
    </location>
</feature>
<dbReference type="PANTHER" id="PTHR33932">
    <property type="entry name" value="NA(+)/H(+) ANTIPORTER SUBUNIT B"/>
    <property type="match status" value="1"/>
</dbReference>
<evidence type="ECO:0000256" key="5">
    <source>
        <dbReference type="ARBA" id="ARBA00023136"/>
    </source>
</evidence>
<evidence type="ECO:0000256" key="3">
    <source>
        <dbReference type="ARBA" id="ARBA00022692"/>
    </source>
</evidence>
<keyword evidence="2" id="KW-1003">Cell membrane</keyword>
<dbReference type="InterPro" id="IPR050622">
    <property type="entry name" value="CPA3_antiporter_subunitB"/>
</dbReference>
<feature type="transmembrane region" description="Helical" evidence="6">
    <location>
        <begin position="6"/>
        <end position="25"/>
    </location>
</feature>
<evidence type="ECO:0000256" key="1">
    <source>
        <dbReference type="ARBA" id="ARBA00004651"/>
    </source>
</evidence>
<keyword evidence="5 6" id="KW-0472">Membrane</keyword>
<feature type="transmembrane region" description="Helical" evidence="6">
    <location>
        <begin position="141"/>
        <end position="164"/>
    </location>
</feature>
<feature type="transmembrane region" description="Helical" evidence="6">
    <location>
        <begin position="225"/>
        <end position="252"/>
    </location>
</feature>
<feature type="transmembrane region" description="Helical" evidence="6">
    <location>
        <begin position="76"/>
        <end position="97"/>
    </location>
</feature>
<dbReference type="InterPro" id="IPR007182">
    <property type="entry name" value="MnhB"/>
</dbReference>
<organism evidence="8">
    <name type="scientific">Ignisphaera aggregans</name>
    <dbReference type="NCBI Taxonomy" id="334771"/>
    <lineage>
        <taxon>Archaea</taxon>
        <taxon>Thermoproteota</taxon>
        <taxon>Thermoprotei</taxon>
        <taxon>Desulfurococcales</taxon>
        <taxon>Desulfurococcaceae</taxon>
        <taxon>Ignisphaera</taxon>
    </lineage>
</organism>
<protein>
    <submittedName>
        <fullName evidence="8">Sodium:proton antiporter</fullName>
    </submittedName>
</protein>
<feature type="transmembrane region" description="Helical" evidence="6">
    <location>
        <begin position="117"/>
        <end position="135"/>
    </location>
</feature>
<evidence type="ECO:0000256" key="6">
    <source>
        <dbReference type="SAM" id="Phobius"/>
    </source>
</evidence>
<keyword evidence="3 6" id="KW-0812">Transmembrane</keyword>
<accession>A0A7C5XKN4</accession>
<comment type="caution">
    <text evidence="8">The sequence shown here is derived from an EMBL/GenBank/DDBJ whole genome shotgun (WGS) entry which is preliminary data.</text>
</comment>
<proteinExistence type="predicted"/>
<gene>
    <name evidence="8" type="ORF">ENM84_04475</name>
</gene>
<evidence type="ECO:0000259" key="7">
    <source>
        <dbReference type="Pfam" id="PF04039"/>
    </source>
</evidence>
<reference evidence="8" key="1">
    <citation type="journal article" date="2020" name="mSystems">
        <title>Genome- and Community-Level Interaction Insights into Carbon Utilization and Element Cycling Functions of Hydrothermarchaeota in Hydrothermal Sediment.</title>
        <authorList>
            <person name="Zhou Z."/>
            <person name="Liu Y."/>
            <person name="Xu W."/>
            <person name="Pan J."/>
            <person name="Luo Z.H."/>
            <person name="Li M."/>
        </authorList>
    </citation>
    <scope>NUCLEOTIDE SEQUENCE [LARGE SCALE GENOMIC DNA]</scope>
    <source>
        <strain evidence="8">SpSt-1121</strain>
    </source>
</reference>
<dbReference type="Pfam" id="PF04039">
    <property type="entry name" value="MnhB"/>
    <property type="match status" value="1"/>
</dbReference>
<feature type="domain" description="Na+/H+ antiporter MnhB subunit-related protein" evidence="7">
    <location>
        <begin position="110"/>
        <end position="245"/>
    </location>
</feature>
<dbReference type="AlphaFoldDB" id="A0A7C5XKN4"/>
<evidence type="ECO:0000256" key="2">
    <source>
        <dbReference type="ARBA" id="ARBA00022475"/>
    </source>
</evidence>
<dbReference type="PANTHER" id="PTHR33932:SF4">
    <property type="entry name" value="NA(+)_H(+) ANTIPORTER SUBUNIT B"/>
    <property type="match status" value="1"/>
</dbReference>
<evidence type="ECO:0000313" key="8">
    <source>
        <dbReference type="EMBL" id="HHP81902.1"/>
    </source>
</evidence>